<evidence type="ECO:0000256" key="1">
    <source>
        <dbReference type="ARBA" id="ARBA00004123"/>
    </source>
</evidence>
<evidence type="ECO:0000256" key="8">
    <source>
        <dbReference type="ARBA" id="ARBA00022618"/>
    </source>
</evidence>
<keyword evidence="11" id="KW-0159">Chromosome partition</keyword>
<dbReference type="Proteomes" id="UP000800082">
    <property type="component" value="Unassembled WGS sequence"/>
</dbReference>
<dbReference type="PANTHER" id="PTHR28200">
    <property type="entry name" value="DASH COMPLEX SUBUNIT ASK1"/>
    <property type="match status" value="1"/>
</dbReference>
<reference evidence="18" key="1">
    <citation type="journal article" date="2020" name="Stud. Mycol.">
        <title>101 Dothideomycetes genomes: a test case for predicting lifestyles and emergence of pathogens.</title>
        <authorList>
            <person name="Haridas S."/>
            <person name="Albert R."/>
            <person name="Binder M."/>
            <person name="Bloem J."/>
            <person name="Labutti K."/>
            <person name="Salamov A."/>
            <person name="Andreopoulos B."/>
            <person name="Baker S."/>
            <person name="Barry K."/>
            <person name="Bills G."/>
            <person name="Bluhm B."/>
            <person name="Cannon C."/>
            <person name="Castanera R."/>
            <person name="Culley D."/>
            <person name="Daum C."/>
            <person name="Ezra D."/>
            <person name="Gonzalez J."/>
            <person name="Henrissat B."/>
            <person name="Kuo A."/>
            <person name="Liang C."/>
            <person name="Lipzen A."/>
            <person name="Lutzoni F."/>
            <person name="Magnuson J."/>
            <person name="Mondo S."/>
            <person name="Nolan M."/>
            <person name="Ohm R."/>
            <person name="Pangilinan J."/>
            <person name="Park H.-J."/>
            <person name="Ramirez L."/>
            <person name="Alfaro M."/>
            <person name="Sun H."/>
            <person name="Tritt A."/>
            <person name="Yoshinaga Y."/>
            <person name="Zwiers L.-H."/>
            <person name="Turgeon B."/>
            <person name="Goodwin S."/>
            <person name="Spatafora J."/>
            <person name="Crous P."/>
            <person name="Grigoriev I."/>
        </authorList>
    </citation>
    <scope>NUCLEOTIDE SEQUENCE</scope>
    <source>
        <strain evidence="18">CBS 183.55</strain>
    </source>
</reference>
<dbReference type="GO" id="GO:0051301">
    <property type="term" value="P:cell division"/>
    <property type="evidence" value="ECO:0007669"/>
    <property type="project" value="UniProtKB-KW"/>
</dbReference>
<dbReference type="GO" id="GO:0005874">
    <property type="term" value="C:microtubule"/>
    <property type="evidence" value="ECO:0007669"/>
    <property type="project" value="UniProtKB-KW"/>
</dbReference>
<evidence type="ECO:0000256" key="7">
    <source>
        <dbReference type="ARBA" id="ARBA00022490"/>
    </source>
</evidence>
<feature type="region of interest" description="Disordered" evidence="17">
    <location>
        <begin position="98"/>
        <end position="169"/>
    </location>
</feature>
<dbReference type="AlphaFoldDB" id="A0A6A5R5A3"/>
<evidence type="ECO:0000256" key="4">
    <source>
        <dbReference type="ARBA" id="ARBA00010731"/>
    </source>
</evidence>
<evidence type="ECO:0000256" key="13">
    <source>
        <dbReference type="ARBA" id="ARBA00023212"/>
    </source>
</evidence>
<dbReference type="RefSeq" id="XP_033443538.1">
    <property type="nucleotide sequence ID" value="XM_033594247.1"/>
</dbReference>
<comment type="subcellular location">
    <subcellularLocation>
        <location evidence="3">Chromosome</location>
        <location evidence="3">Centromere</location>
        <location evidence="3">Kinetochore</location>
    </subcellularLocation>
    <subcellularLocation>
        <location evidence="2">Cytoplasm</location>
        <location evidence="2">Cytoskeleton</location>
        <location evidence="2">Spindle</location>
    </subcellularLocation>
    <subcellularLocation>
        <location evidence="1">Nucleus</location>
    </subcellularLocation>
</comment>
<keyword evidence="14" id="KW-0539">Nucleus</keyword>
<keyword evidence="9" id="KW-0493">Microtubule</keyword>
<evidence type="ECO:0000313" key="18">
    <source>
        <dbReference type="EMBL" id="KAF1923285.1"/>
    </source>
</evidence>
<feature type="region of interest" description="Disordered" evidence="17">
    <location>
        <begin position="256"/>
        <end position="335"/>
    </location>
</feature>
<keyword evidence="10" id="KW-0498">Mitosis</keyword>
<evidence type="ECO:0000256" key="12">
    <source>
        <dbReference type="ARBA" id="ARBA00022838"/>
    </source>
</evidence>
<evidence type="ECO:0000256" key="5">
    <source>
        <dbReference type="ARBA" id="ARBA00014520"/>
    </source>
</evidence>
<dbReference type="InterPro" id="IPR013964">
    <property type="entry name" value="DASH_Ask1"/>
</dbReference>
<evidence type="ECO:0000256" key="11">
    <source>
        <dbReference type="ARBA" id="ARBA00022829"/>
    </source>
</evidence>
<keyword evidence="12" id="KW-0995">Kinetochore</keyword>
<keyword evidence="16" id="KW-0137">Centromere</keyword>
<dbReference type="Pfam" id="PF08655">
    <property type="entry name" value="DASH_Ask1"/>
    <property type="match status" value="1"/>
</dbReference>
<organism evidence="18 19">
    <name type="scientific">Didymella exigua CBS 183.55</name>
    <dbReference type="NCBI Taxonomy" id="1150837"/>
    <lineage>
        <taxon>Eukaryota</taxon>
        <taxon>Fungi</taxon>
        <taxon>Dikarya</taxon>
        <taxon>Ascomycota</taxon>
        <taxon>Pezizomycotina</taxon>
        <taxon>Dothideomycetes</taxon>
        <taxon>Pleosporomycetidae</taxon>
        <taxon>Pleosporales</taxon>
        <taxon>Pleosporineae</taxon>
        <taxon>Didymellaceae</taxon>
        <taxon>Didymella</taxon>
    </lineage>
</organism>
<dbReference type="GO" id="GO:0072686">
    <property type="term" value="C:mitotic spindle"/>
    <property type="evidence" value="ECO:0007669"/>
    <property type="project" value="InterPro"/>
</dbReference>
<keyword evidence="7" id="KW-0963">Cytoplasm</keyword>
<keyword evidence="13" id="KW-0206">Cytoskeleton</keyword>
<proteinExistence type="inferred from homology"/>
<evidence type="ECO:0000256" key="17">
    <source>
        <dbReference type="SAM" id="MobiDB-lite"/>
    </source>
</evidence>
<evidence type="ECO:0000256" key="3">
    <source>
        <dbReference type="ARBA" id="ARBA00004629"/>
    </source>
</evidence>
<evidence type="ECO:0000256" key="9">
    <source>
        <dbReference type="ARBA" id="ARBA00022701"/>
    </source>
</evidence>
<keyword evidence="8" id="KW-0132">Cell division</keyword>
<name>A0A6A5R5A3_9PLEO</name>
<dbReference type="GeneID" id="54351915"/>
<keyword evidence="6" id="KW-0158">Chromosome</keyword>
<evidence type="ECO:0000256" key="16">
    <source>
        <dbReference type="ARBA" id="ARBA00023328"/>
    </source>
</evidence>
<dbReference type="PANTHER" id="PTHR28200:SF1">
    <property type="entry name" value="DASH COMPLEX SUBUNIT ASK1"/>
    <property type="match status" value="1"/>
</dbReference>
<sequence length="412" mass="45260">MSRQSMAPNRNLSLTEELEKLEQSITLTLQEIDHNFSRAHRIVTTGILPIVEQYGKHSEAVWEGSKFWKQFFEASANVSLSGYEAPQDDSITQDDIQQEETYEDDETVTGDVTRGGATTPQRPASSHGEMDDTMTMDSPSMGHSTPGMPQPLRKGAHGNGEELDADEEAPQFAGLSSPYEALRQELEGGQSGLRTPKFDPVTPGRSQALPDMMGFDSSPFVQPTTSKKPHFNQDPLMHRVLDKTFRVQATPLISPRKYKPTGAFTPGTAHRTAATPRGAATNTRLPKWDDSSPPSSPAPQLRADIFSPMKTPRTPGVSVQTPAKGKTPMSTGRDQDFVDYSDDDDLDFSPPKTIQFHIPQTKLLQTPAREASRRIVDDLLMTAGGDLTDTTGGLEDDSPSVVRRQMDLDDSF</sequence>
<feature type="region of interest" description="Disordered" evidence="17">
    <location>
        <begin position="383"/>
        <end position="412"/>
    </location>
</feature>
<dbReference type="OrthoDB" id="5573898at2759"/>
<evidence type="ECO:0000313" key="19">
    <source>
        <dbReference type="Proteomes" id="UP000800082"/>
    </source>
</evidence>
<keyword evidence="15" id="KW-0131">Cell cycle</keyword>
<dbReference type="GO" id="GO:0042729">
    <property type="term" value="C:DASH complex"/>
    <property type="evidence" value="ECO:0007669"/>
    <property type="project" value="InterPro"/>
</dbReference>
<comment type="similarity">
    <text evidence="4">Belongs to the DASH complex ASK1 family.</text>
</comment>
<evidence type="ECO:0000256" key="6">
    <source>
        <dbReference type="ARBA" id="ARBA00022454"/>
    </source>
</evidence>
<protein>
    <recommendedName>
        <fullName evidence="5">DASH complex subunit ASK1</fullName>
    </recommendedName>
</protein>
<dbReference type="GO" id="GO:0008608">
    <property type="term" value="P:attachment of spindle microtubules to kinetochore"/>
    <property type="evidence" value="ECO:0007669"/>
    <property type="project" value="InterPro"/>
</dbReference>
<feature type="compositionally biased region" description="Low complexity" evidence="17">
    <location>
        <begin position="383"/>
        <end position="393"/>
    </location>
</feature>
<dbReference type="GO" id="GO:0044732">
    <property type="term" value="C:mitotic spindle pole body"/>
    <property type="evidence" value="ECO:0007669"/>
    <property type="project" value="TreeGrafter"/>
</dbReference>
<evidence type="ECO:0000256" key="15">
    <source>
        <dbReference type="ARBA" id="ARBA00023306"/>
    </source>
</evidence>
<keyword evidence="19" id="KW-1185">Reference proteome</keyword>
<accession>A0A6A5R5A3</accession>
<feature type="region of interest" description="Disordered" evidence="17">
    <location>
        <begin position="188"/>
        <end position="233"/>
    </location>
</feature>
<dbReference type="EMBL" id="ML979007">
    <property type="protein sequence ID" value="KAF1923285.1"/>
    <property type="molecule type" value="Genomic_DNA"/>
</dbReference>
<evidence type="ECO:0000256" key="10">
    <source>
        <dbReference type="ARBA" id="ARBA00022776"/>
    </source>
</evidence>
<gene>
    <name evidence="18" type="ORF">M421DRAFT_425945</name>
</gene>
<evidence type="ECO:0000256" key="2">
    <source>
        <dbReference type="ARBA" id="ARBA00004186"/>
    </source>
</evidence>
<feature type="compositionally biased region" description="Acidic residues" evidence="17">
    <location>
        <begin position="98"/>
        <end position="108"/>
    </location>
</feature>
<evidence type="ECO:0000256" key="14">
    <source>
        <dbReference type="ARBA" id="ARBA00023242"/>
    </source>
</evidence>